<accession>X1JE02</accession>
<dbReference type="PANTHER" id="PTHR43757:SF2">
    <property type="entry name" value="AMINOMETHYLTRANSFERASE, MITOCHONDRIAL"/>
    <property type="match status" value="1"/>
</dbReference>
<dbReference type="SUPFAM" id="SSF103025">
    <property type="entry name" value="Folate-binding domain"/>
    <property type="match status" value="1"/>
</dbReference>
<dbReference type="InterPro" id="IPR028896">
    <property type="entry name" value="GcvT/YgfZ/DmdA"/>
</dbReference>
<dbReference type="AlphaFoldDB" id="X1JE02"/>
<evidence type="ECO:0000259" key="1">
    <source>
        <dbReference type="Pfam" id="PF01571"/>
    </source>
</evidence>
<dbReference type="Gene3D" id="3.30.1360.120">
    <property type="entry name" value="Probable tRNA modification gtpase trme, domain 1"/>
    <property type="match status" value="1"/>
</dbReference>
<dbReference type="EMBL" id="BARV01002457">
    <property type="protein sequence ID" value="GAH92222.1"/>
    <property type="molecule type" value="Genomic_DNA"/>
</dbReference>
<evidence type="ECO:0000313" key="2">
    <source>
        <dbReference type="EMBL" id="GAH92222.1"/>
    </source>
</evidence>
<dbReference type="InterPro" id="IPR027266">
    <property type="entry name" value="TrmE/GcvT-like"/>
</dbReference>
<reference evidence="2" key="1">
    <citation type="journal article" date="2014" name="Front. Microbiol.">
        <title>High frequency of phylogenetically diverse reductive dehalogenase-homologous genes in deep subseafloor sedimentary metagenomes.</title>
        <authorList>
            <person name="Kawai M."/>
            <person name="Futagami T."/>
            <person name="Toyoda A."/>
            <person name="Takaki Y."/>
            <person name="Nishi S."/>
            <person name="Hori S."/>
            <person name="Arai W."/>
            <person name="Tsubouchi T."/>
            <person name="Morono Y."/>
            <person name="Uchiyama I."/>
            <person name="Ito T."/>
            <person name="Fujiyama A."/>
            <person name="Inagaki F."/>
            <person name="Takami H."/>
        </authorList>
    </citation>
    <scope>NUCLEOTIDE SEQUENCE</scope>
    <source>
        <strain evidence="2">Expedition CK06-06</strain>
    </source>
</reference>
<protein>
    <recommendedName>
        <fullName evidence="1">GCVT N-terminal domain-containing protein</fullName>
    </recommendedName>
</protein>
<dbReference type="Gene3D" id="3.30.70.1400">
    <property type="entry name" value="Aminomethyltransferase beta-barrel domains"/>
    <property type="match status" value="1"/>
</dbReference>
<dbReference type="PANTHER" id="PTHR43757">
    <property type="entry name" value="AMINOMETHYLTRANSFERASE"/>
    <property type="match status" value="1"/>
</dbReference>
<proteinExistence type="predicted"/>
<gene>
    <name evidence="2" type="ORF">S06H3_06337</name>
</gene>
<feature type="domain" description="GCVT N-terminal" evidence="1">
    <location>
        <begin position="7"/>
        <end position="93"/>
    </location>
</feature>
<dbReference type="Pfam" id="PF01571">
    <property type="entry name" value="GCV_T"/>
    <property type="match status" value="1"/>
</dbReference>
<comment type="caution">
    <text evidence="2">The sequence shown here is derived from an EMBL/GenBank/DDBJ whole genome shotgun (WGS) entry which is preliminary data.</text>
</comment>
<dbReference type="InterPro" id="IPR006222">
    <property type="entry name" value="GCVT_N"/>
</dbReference>
<organism evidence="2">
    <name type="scientific">marine sediment metagenome</name>
    <dbReference type="NCBI Taxonomy" id="412755"/>
    <lineage>
        <taxon>unclassified sequences</taxon>
        <taxon>metagenomes</taxon>
        <taxon>ecological metagenomes</taxon>
    </lineage>
</organism>
<sequence length="96" mass="11097">MVKKTPFYDMHVKNNGKIIEFTGYLMPVQFEGIIPEHQAVRNSVGVFDVSHMGEVEIRGKDRIKFVNYITTNDVSKLALNQIQYSTMLYPKGEFRP</sequence>
<name>X1JE02_9ZZZZ</name>
<feature type="non-terminal residue" evidence="2">
    <location>
        <position position="96"/>
    </location>
</feature>